<keyword evidence="15" id="KW-1185">Reference proteome</keyword>
<comment type="cofactor">
    <cofactor evidence="1">
        <name>[4Fe-4S] cluster</name>
        <dbReference type="ChEBI" id="CHEBI:49883"/>
    </cofactor>
</comment>
<dbReference type="InterPro" id="IPR004383">
    <property type="entry name" value="rRNA_lsu_MTrfase_RlmN/Cfr"/>
</dbReference>
<dbReference type="GO" id="GO:0070475">
    <property type="term" value="P:rRNA base methylation"/>
    <property type="evidence" value="ECO:0007669"/>
    <property type="project" value="TreeGrafter"/>
</dbReference>
<dbReference type="SUPFAM" id="SSF102114">
    <property type="entry name" value="Radical SAM enzymes"/>
    <property type="match status" value="1"/>
</dbReference>
<dbReference type="CDD" id="cd01335">
    <property type="entry name" value="Radical_SAM"/>
    <property type="match status" value="1"/>
</dbReference>
<dbReference type="Gene3D" id="3.20.20.70">
    <property type="entry name" value="Aldolase class I"/>
    <property type="match status" value="1"/>
</dbReference>
<dbReference type="Pfam" id="PF04055">
    <property type="entry name" value="Radical_SAM"/>
    <property type="match status" value="1"/>
</dbReference>
<dbReference type="PANTHER" id="PTHR30544:SF5">
    <property type="entry name" value="RADICAL SAM CORE DOMAIN-CONTAINING PROTEIN"/>
    <property type="match status" value="1"/>
</dbReference>
<keyword evidence="12" id="KW-1015">Disulfide bond</keyword>
<reference evidence="14" key="1">
    <citation type="submission" date="2020-03" db="EMBL/GenBank/DDBJ databases">
        <title>Spirochaetal bacteria isolated from arthropods constitute a novel genus Entomospira genus novum within the order Spirochaetales.</title>
        <authorList>
            <person name="Grana-Miraglia L."/>
            <person name="Sikutova S."/>
            <person name="Fingerle V."/>
            <person name="Sing A."/>
            <person name="Castillo-Ramirez S."/>
            <person name="Margos G."/>
            <person name="Rudolf I."/>
        </authorList>
    </citation>
    <scope>NUCLEOTIDE SEQUENCE</scope>
    <source>
        <strain evidence="14">BR208</strain>
    </source>
</reference>
<dbReference type="GO" id="GO:0005737">
    <property type="term" value="C:cytoplasm"/>
    <property type="evidence" value="ECO:0007669"/>
    <property type="project" value="UniProtKB-SubCell"/>
</dbReference>
<keyword evidence="6" id="KW-0489">Methyltransferase</keyword>
<comment type="similarity">
    <text evidence="3">Belongs to the radical SAM superfamily. RlmN family.</text>
</comment>
<keyword evidence="4" id="KW-0004">4Fe-4S</keyword>
<evidence type="ECO:0000256" key="5">
    <source>
        <dbReference type="ARBA" id="ARBA00022490"/>
    </source>
</evidence>
<evidence type="ECO:0000256" key="10">
    <source>
        <dbReference type="ARBA" id="ARBA00023004"/>
    </source>
</evidence>
<evidence type="ECO:0000256" key="9">
    <source>
        <dbReference type="ARBA" id="ARBA00022723"/>
    </source>
</evidence>
<dbReference type="PIRSF" id="PIRSF006004">
    <property type="entry name" value="CHP00048"/>
    <property type="match status" value="1"/>
</dbReference>
<sequence length="363" mass="41554">MKNYQIDPLQYTYEEILSLFKHEYNKGEYHAKAFWSHLHRLGSTDVSQLPEFHQNQQLAKKIALDFPIHLPEASFVEEVDGSIKFRLDLGQNHFTESVVIAMKTYKSLCVSSQVGCARACQFCATGQLGLKRNLLAQEIIAQYHYARFVLKQPIKNIVFMGMGEPMDNFDAVIRSIQIFSDQRGIRIPTKFITISTVGEVAGLYKLKDLMDADIQQEAQRTSGVTAPICYRSIKVAVSLHAANNELRNQLMPTNRRWPLETLKKVLQEMPIKRKDHDLFIEYTLIPHVNDNPIELANYLSDLPCVVNLIAYNPVPNLTFQQPNQEQIMHFKRELERQGIVVRYRRSRADDILGACGQLGSTSV</sequence>
<evidence type="ECO:0000256" key="12">
    <source>
        <dbReference type="ARBA" id="ARBA00023157"/>
    </source>
</evidence>
<dbReference type="InterPro" id="IPR058240">
    <property type="entry name" value="rSAM_sf"/>
</dbReference>
<dbReference type="InterPro" id="IPR013785">
    <property type="entry name" value="Aldolase_TIM"/>
</dbReference>
<comment type="caution">
    <text evidence="14">The sequence shown here is derived from an EMBL/GenBank/DDBJ whole genome shotgun (WGS) entry which is preliminary data.</text>
</comment>
<keyword evidence="7" id="KW-0808">Transferase</keyword>
<dbReference type="GO" id="GO:0030488">
    <property type="term" value="P:tRNA methylation"/>
    <property type="evidence" value="ECO:0007669"/>
    <property type="project" value="TreeGrafter"/>
</dbReference>
<dbReference type="EMBL" id="JAATLK010000001">
    <property type="protein sequence ID" value="NIZ46725.1"/>
    <property type="molecule type" value="Genomic_DNA"/>
</dbReference>
<comment type="subcellular location">
    <subcellularLocation>
        <location evidence="2">Cytoplasm</location>
    </subcellularLocation>
</comment>
<dbReference type="GO" id="GO:0051539">
    <property type="term" value="F:4 iron, 4 sulfur cluster binding"/>
    <property type="evidence" value="ECO:0007669"/>
    <property type="project" value="UniProtKB-KW"/>
</dbReference>
<keyword evidence="10" id="KW-0408">Iron</keyword>
<feature type="domain" description="Radical SAM core" evidence="13">
    <location>
        <begin position="102"/>
        <end position="350"/>
    </location>
</feature>
<dbReference type="AlphaFoldDB" id="A0A968KSM8"/>
<evidence type="ECO:0000256" key="2">
    <source>
        <dbReference type="ARBA" id="ARBA00004496"/>
    </source>
</evidence>
<evidence type="ECO:0000313" key="14">
    <source>
        <dbReference type="EMBL" id="NIZ46725.1"/>
    </source>
</evidence>
<keyword evidence="9" id="KW-0479">Metal-binding</keyword>
<evidence type="ECO:0000256" key="1">
    <source>
        <dbReference type="ARBA" id="ARBA00001966"/>
    </source>
</evidence>
<evidence type="ECO:0000256" key="4">
    <source>
        <dbReference type="ARBA" id="ARBA00022485"/>
    </source>
</evidence>
<dbReference type="PROSITE" id="PS51918">
    <property type="entry name" value="RADICAL_SAM"/>
    <property type="match status" value="1"/>
</dbReference>
<dbReference type="GO" id="GO:0046872">
    <property type="term" value="F:metal ion binding"/>
    <property type="evidence" value="ECO:0007669"/>
    <property type="project" value="UniProtKB-KW"/>
</dbReference>
<dbReference type="SFLD" id="SFLDG01062">
    <property type="entry name" value="methyltransferase_(Class_A)"/>
    <property type="match status" value="1"/>
</dbReference>
<dbReference type="InterPro" id="IPR040072">
    <property type="entry name" value="Methyltransferase_A"/>
</dbReference>
<evidence type="ECO:0000313" key="15">
    <source>
        <dbReference type="Proteomes" id="UP000752013"/>
    </source>
</evidence>
<evidence type="ECO:0000256" key="11">
    <source>
        <dbReference type="ARBA" id="ARBA00023014"/>
    </source>
</evidence>
<dbReference type="RefSeq" id="WP_167703177.1">
    <property type="nucleotide sequence ID" value="NZ_CP118168.1"/>
</dbReference>
<evidence type="ECO:0000256" key="3">
    <source>
        <dbReference type="ARBA" id="ARBA00007544"/>
    </source>
</evidence>
<keyword evidence="8" id="KW-0949">S-adenosyl-L-methionine</keyword>
<dbReference type="GO" id="GO:0008173">
    <property type="term" value="F:RNA methyltransferase activity"/>
    <property type="evidence" value="ECO:0007669"/>
    <property type="project" value="InterPro"/>
</dbReference>
<dbReference type="InterPro" id="IPR007197">
    <property type="entry name" value="rSAM"/>
</dbReference>
<dbReference type="Proteomes" id="UP000752013">
    <property type="component" value="Unassembled WGS sequence"/>
</dbReference>
<evidence type="ECO:0000256" key="7">
    <source>
        <dbReference type="ARBA" id="ARBA00022679"/>
    </source>
</evidence>
<protein>
    <submittedName>
        <fullName evidence="14">23S rRNA (Adenine(2503)-C(2))-methyltransferase RlmN</fullName>
    </submittedName>
</protein>
<evidence type="ECO:0000256" key="8">
    <source>
        <dbReference type="ARBA" id="ARBA00022691"/>
    </source>
</evidence>
<name>A0A968KSM8_9SPIO</name>
<keyword evidence="11" id="KW-0411">Iron-sulfur</keyword>
<evidence type="ECO:0000259" key="13">
    <source>
        <dbReference type="PROSITE" id="PS51918"/>
    </source>
</evidence>
<keyword evidence="5" id="KW-0963">Cytoplasm</keyword>
<dbReference type="SFLD" id="SFLDS00029">
    <property type="entry name" value="Radical_SAM"/>
    <property type="match status" value="1"/>
</dbReference>
<dbReference type="PANTHER" id="PTHR30544">
    <property type="entry name" value="23S RRNA METHYLTRANSFERASE"/>
    <property type="match status" value="1"/>
</dbReference>
<dbReference type="SFLD" id="SFLDF00275">
    <property type="entry name" value="adenosine_C2_methyltransferase"/>
    <property type="match status" value="1"/>
</dbReference>
<organism evidence="14 15">
    <name type="scientific">Entomospira nematocerorum</name>
    <dbReference type="NCBI Taxonomy" id="2719987"/>
    <lineage>
        <taxon>Bacteria</taxon>
        <taxon>Pseudomonadati</taxon>
        <taxon>Spirochaetota</taxon>
        <taxon>Spirochaetia</taxon>
        <taxon>Spirochaetales</taxon>
        <taxon>Spirochaetaceae</taxon>
        <taxon>Entomospira</taxon>
    </lineage>
</organism>
<proteinExistence type="inferred from homology"/>
<accession>A0A968KSM8</accession>
<evidence type="ECO:0000256" key="6">
    <source>
        <dbReference type="ARBA" id="ARBA00022603"/>
    </source>
</evidence>
<gene>
    <name evidence="14" type="ORF">HCT46_02130</name>
</gene>